<dbReference type="InterPro" id="IPR050936">
    <property type="entry name" value="AP-1-like"/>
</dbReference>
<evidence type="ECO:0000256" key="1">
    <source>
        <dbReference type="ARBA" id="ARBA00004123"/>
    </source>
</evidence>
<feature type="compositionally biased region" description="Basic and acidic residues" evidence="4">
    <location>
        <begin position="59"/>
        <end position="68"/>
    </location>
</feature>
<dbReference type="SUPFAM" id="SSF111430">
    <property type="entry name" value="YAP1 redox domain"/>
    <property type="match status" value="1"/>
</dbReference>
<dbReference type="AlphaFoldDB" id="A0A8H7BM43"/>
<comment type="subcellular location">
    <subcellularLocation>
        <location evidence="2">Cytoplasm</location>
    </subcellularLocation>
    <subcellularLocation>
        <location evidence="1">Nucleus</location>
    </subcellularLocation>
</comment>
<dbReference type="Proteomes" id="UP000605846">
    <property type="component" value="Unassembled WGS sequence"/>
</dbReference>
<proteinExistence type="predicted"/>
<dbReference type="InterPro" id="IPR004827">
    <property type="entry name" value="bZIP"/>
</dbReference>
<dbReference type="GO" id="GO:0090575">
    <property type="term" value="C:RNA polymerase II transcription regulator complex"/>
    <property type="evidence" value="ECO:0007669"/>
    <property type="project" value="TreeGrafter"/>
</dbReference>
<dbReference type="Gene3D" id="1.20.5.170">
    <property type="match status" value="1"/>
</dbReference>
<organism evidence="6 7">
    <name type="scientific">Apophysomyces ossiformis</name>
    <dbReference type="NCBI Taxonomy" id="679940"/>
    <lineage>
        <taxon>Eukaryota</taxon>
        <taxon>Fungi</taxon>
        <taxon>Fungi incertae sedis</taxon>
        <taxon>Mucoromycota</taxon>
        <taxon>Mucoromycotina</taxon>
        <taxon>Mucoromycetes</taxon>
        <taxon>Mucorales</taxon>
        <taxon>Mucorineae</taxon>
        <taxon>Mucoraceae</taxon>
        <taxon>Apophysomyces</taxon>
    </lineage>
</organism>
<name>A0A8H7BM43_9FUNG</name>
<accession>A0A8H7BM43</accession>
<feature type="compositionally biased region" description="Basic and acidic residues" evidence="4">
    <location>
        <begin position="238"/>
        <end position="249"/>
    </location>
</feature>
<feature type="region of interest" description="Disordered" evidence="4">
    <location>
        <begin position="194"/>
        <end position="252"/>
    </location>
</feature>
<evidence type="ECO:0000256" key="4">
    <source>
        <dbReference type="SAM" id="MobiDB-lite"/>
    </source>
</evidence>
<dbReference type="SUPFAM" id="SSF57959">
    <property type="entry name" value="Leucine zipper domain"/>
    <property type="match status" value="1"/>
</dbReference>
<dbReference type="Gene3D" id="1.10.238.100">
    <property type="entry name" value="YAP1 redox domain. Chain B"/>
    <property type="match status" value="1"/>
</dbReference>
<keyword evidence="3" id="KW-0539">Nucleus</keyword>
<evidence type="ECO:0000259" key="5">
    <source>
        <dbReference type="PROSITE" id="PS50217"/>
    </source>
</evidence>
<dbReference type="SMART" id="SM00338">
    <property type="entry name" value="BRLZ"/>
    <property type="match status" value="1"/>
</dbReference>
<dbReference type="EMBL" id="JABAYA010000183">
    <property type="protein sequence ID" value="KAF7722663.1"/>
    <property type="molecule type" value="Genomic_DNA"/>
</dbReference>
<feature type="compositionally biased region" description="Basic and acidic residues" evidence="4">
    <location>
        <begin position="80"/>
        <end position="91"/>
    </location>
</feature>
<comment type="caution">
    <text evidence="6">The sequence shown here is derived from an EMBL/GenBank/DDBJ whole genome shotgun (WGS) entry which is preliminary data.</text>
</comment>
<sequence>MSSQSLQVTPTSAYDSRWNINDSALDLLNAAIASHHQPHSIASEEKDLPFNEHIPAGLETKRETKDSPEAQTPSTKRRIGKTEQDENKKDSQQVPSTPKRPGRKPLEKTPDNELLQDPKQKRKAQNRAAQRAFRERKEKHVSELQERIRELEKACAEKDDALIQENKRLKEELKRLQEENYALKGTMFTFEFPVRTDTESSPPSTKGETAPSLSNHSFSSGNSCSGGEEGSSSTSSDHSPESHTAHEEDAVSSVFSSKDTVYTFGPLPREHDLDFLAVPGNGTPATPALGELFHGKDELFTGYRVPSNDDFLFDSEQLSSLFGTNDLFGFTTTAAPITTINSTAAAAAASITASTFNSDQQPFAYPSSENLLKQAEVPSQEACSYDVRGTILQAREQGRNAYELREQLEECPDFNLDMLCEDLRRKATCSQASYLLSDKDVDAFVKCFGSK</sequence>
<dbReference type="GO" id="GO:0001228">
    <property type="term" value="F:DNA-binding transcription activator activity, RNA polymerase II-specific"/>
    <property type="evidence" value="ECO:0007669"/>
    <property type="project" value="TreeGrafter"/>
</dbReference>
<dbReference type="PROSITE" id="PS50217">
    <property type="entry name" value="BZIP"/>
    <property type="match status" value="1"/>
</dbReference>
<dbReference type="PANTHER" id="PTHR40621:SF6">
    <property type="entry name" value="AP-1-LIKE TRANSCRIPTION FACTOR YAP1-RELATED"/>
    <property type="match status" value="1"/>
</dbReference>
<dbReference type="InterPro" id="IPR046347">
    <property type="entry name" value="bZIP_sf"/>
</dbReference>
<feature type="region of interest" description="Disordered" evidence="4">
    <location>
        <begin position="38"/>
        <end position="140"/>
    </location>
</feature>
<dbReference type="GO" id="GO:0005737">
    <property type="term" value="C:cytoplasm"/>
    <property type="evidence" value="ECO:0007669"/>
    <property type="project" value="UniProtKB-SubCell"/>
</dbReference>
<feature type="domain" description="BZIP" evidence="5">
    <location>
        <begin position="116"/>
        <end position="153"/>
    </location>
</feature>
<feature type="compositionally biased region" description="Basic and acidic residues" evidence="4">
    <location>
        <begin position="104"/>
        <end position="119"/>
    </location>
</feature>
<protein>
    <recommendedName>
        <fullName evidence="5">BZIP domain-containing protein</fullName>
    </recommendedName>
</protein>
<reference evidence="6" key="1">
    <citation type="submission" date="2020-01" db="EMBL/GenBank/DDBJ databases">
        <title>Genome Sequencing of Three Apophysomyces-Like Fungal Strains Confirms a Novel Fungal Genus in the Mucoromycota with divergent Burkholderia-like Endosymbiotic Bacteria.</title>
        <authorList>
            <person name="Stajich J.E."/>
            <person name="Macias A.M."/>
            <person name="Carter-House D."/>
            <person name="Lovett B."/>
            <person name="Kasson L.R."/>
            <person name="Berry K."/>
            <person name="Grigoriev I."/>
            <person name="Chang Y."/>
            <person name="Spatafora J."/>
            <person name="Kasson M.T."/>
        </authorList>
    </citation>
    <scope>NUCLEOTIDE SEQUENCE</scope>
    <source>
        <strain evidence="6">NRRL A-21654</strain>
    </source>
</reference>
<evidence type="ECO:0000313" key="6">
    <source>
        <dbReference type="EMBL" id="KAF7722663.1"/>
    </source>
</evidence>
<dbReference type="InterPro" id="IPR023167">
    <property type="entry name" value="Yap1_redox_dom_sf"/>
</dbReference>
<dbReference type="GO" id="GO:0000976">
    <property type="term" value="F:transcription cis-regulatory region binding"/>
    <property type="evidence" value="ECO:0007669"/>
    <property type="project" value="InterPro"/>
</dbReference>
<evidence type="ECO:0000256" key="3">
    <source>
        <dbReference type="ARBA" id="ARBA00023242"/>
    </source>
</evidence>
<feature type="compositionally biased region" description="Low complexity" evidence="4">
    <location>
        <begin position="212"/>
        <end position="237"/>
    </location>
</feature>
<dbReference type="OrthoDB" id="2593073at2759"/>
<evidence type="ECO:0000256" key="2">
    <source>
        <dbReference type="ARBA" id="ARBA00004496"/>
    </source>
</evidence>
<dbReference type="PANTHER" id="PTHR40621">
    <property type="entry name" value="TRANSCRIPTION FACTOR KAPC-RELATED"/>
    <property type="match status" value="1"/>
</dbReference>
<evidence type="ECO:0000313" key="7">
    <source>
        <dbReference type="Proteomes" id="UP000605846"/>
    </source>
</evidence>
<dbReference type="CDD" id="cd14688">
    <property type="entry name" value="bZIP_YAP"/>
    <property type="match status" value="1"/>
</dbReference>
<keyword evidence="7" id="KW-1185">Reference proteome</keyword>
<gene>
    <name evidence="6" type="ORF">EC973_002874</name>
</gene>
<dbReference type="PROSITE" id="PS00036">
    <property type="entry name" value="BZIP_BASIC"/>
    <property type="match status" value="1"/>
</dbReference>